<dbReference type="GO" id="GO:0045893">
    <property type="term" value="P:positive regulation of DNA-templated transcription"/>
    <property type="evidence" value="ECO:0007669"/>
    <property type="project" value="UniProtKB-UniRule"/>
</dbReference>
<dbReference type="InterPro" id="IPR009986">
    <property type="entry name" value="Tscrpt_reg_Crl"/>
</dbReference>
<dbReference type="HAMAP" id="MF_01178">
    <property type="entry name" value="Crl"/>
    <property type="match status" value="1"/>
</dbReference>
<comment type="subcellular location">
    <subcellularLocation>
        <location evidence="5">Cytoplasm</location>
    </subcellularLocation>
</comment>
<keyword evidence="2 5" id="KW-0805">Transcription regulation</keyword>
<evidence type="ECO:0000256" key="1">
    <source>
        <dbReference type="ARBA" id="ARBA00022490"/>
    </source>
</evidence>
<feature type="region of interest" description="Essential for activity" evidence="5">
    <location>
        <begin position="99"/>
        <end position="122"/>
    </location>
</feature>
<evidence type="ECO:0000256" key="5">
    <source>
        <dbReference type="HAMAP-Rule" id="MF_01178"/>
    </source>
</evidence>
<reference evidence="6 7" key="1">
    <citation type="submission" date="2019-03" db="EMBL/GenBank/DDBJ databases">
        <title>Genomic Encyclopedia of Type Strains, Phase IV (KMG-IV): sequencing the most valuable type-strain genomes for metagenomic binning, comparative biology and taxonomic classification.</title>
        <authorList>
            <person name="Goeker M."/>
        </authorList>
    </citation>
    <scope>NUCLEOTIDE SEQUENCE [LARGE SCALE GENOMIC DNA]</scope>
    <source>
        <strain evidence="6 7">DSM 19580</strain>
    </source>
</reference>
<gene>
    <name evidence="5" type="primary">crl</name>
    <name evidence="6" type="ORF">EDC52_11619</name>
</gene>
<keyword evidence="4 5" id="KW-0804">Transcription</keyword>
<keyword evidence="7" id="KW-1185">Reference proteome</keyword>
<dbReference type="RefSeq" id="WP_131867792.1">
    <property type="nucleotide sequence ID" value="NZ_SMCR01000016.1"/>
</dbReference>
<dbReference type="Gene3D" id="3.30.310.230">
    <property type="entry name" value="Sigma factor-binding protein Crl monomer"/>
    <property type="match status" value="1"/>
</dbReference>
<dbReference type="Pfam" id="PF07417">
    <property type="entry name" value="Crl"/>
    <property type="match status" value="1"/>
</dbReference>
<keyword evidence="3 5" id="KW-0010">Activator</keyword>
<evidence type="ECO:0000256" key="2">
    <source>
        <dbReference type="ARBA" id="ARBA00023015"/>
    </source>
</evidence>
<name>A0A4R3YJK6_9GAMM</name>
<evidence type="ECO:0000313" key="7">
    <source>
        <dbReference type="Proteomes" id="UP000295719"/>
    </source>
</evidence>
<keyword evidence="1 5" id="KW-0963">Cytoplasm</keyword>
<dbReference type="InterPro" id="IPR038208">
    <property type="entry name" value="Tscrpt_reg_Crl_sf"/>
</dbReference>
<dbReference type="Proteomes" id="UP000295719">
    <property type="component" value="Unassembled WGS sequence"/>
</dbReference>
<evidence type="ECO:0000256" key="3">
    <source>
        <dbReference type="ARBA" id="ARBA00023159"/>
    </source>
</evidence>
<organism evidence="6 7">
    <name type="scientific">Biostraticola tofi</name>
    <dbReference type="NCBI Taxonomy" id="466109"/>
    <lineage>
        <taxon>Bacteria</taxon>
        <taxon>Pseudomonadati</taxon>
        <taxon>Pseudomonadota</taxon>
        <taxon>Gammaproteobacteria</taxon>
        <taxon>Enterobacterales</taxon>
        <taxon>Bruguierivoracaceae</taxon>
        <taxon>Biostraticola</taxon>
    </lineage>
</organism>
<evidence type="ECO:0000256" key="4">
    <source>
        <dbReference type="ARBA" id="ARBA00023163"/>
    </source>
</evidence>
<comment type="function">
    <text evidence="5">Binds to the sigma-S subunit of RNA polymerase, activating expression of sigma-S-regulated genes. Stimulates RNA polymerase holoenzyme formation and may bind to several other sigma factors, such as sigma-70 and sigma-32.</text>
</comment>
<dbReference type="NCBIfam" id="NF008217">
    <property type="entry name" value="PRK10984.1"/>
    <property type="match status" value="1"/>
</dbReference>
<sequence length="133" mass="15552">MTLVSGHPKSRLMKGFTALGPYIREGQCSDNRFFFDCLAVCINMQPSPEKREFWGWWINLEAEEQRYTYTYHLGMFDKEGHWNEQSFTDKEVIAKLESSLRAFHVRLQAYIESLESKLEPADGFKDSPFKLTA</sequence>
<dbReference type="OrthoDB" id="6428303at2"/>
<accession>A0A4R3YJK6</accession>
<dbReference type="AlphaFoldDB" id="A0A4R3YJK6"/>
<evidence type="ECO:0000313" key="6">
    <source>
        <dbReference type="EMBL" id="TCV91558.1"/>
    </source>
</evidence>
<dbReference type="EMBL" id="SMCR01000016">
    <property type="protein sequence ID" value="TCV91558.1"/>
    <property type="molecule type" value="Genomic_DNA"/>
</dbReference>
<dbReference type="GO" id="GO:0005737">
    <property type="term" value="C:cytoplasm"/>
    <property type="evidence" value="ECO:0007669"/>
    <property type="project" value="UniProtKB-SubCell"/>
</dbReference>
<proteinExistence type="inferred from homology"/>
<comment type="similarity">
    <text evidence="5">Belongs to the Crl family.</text>
</comment>
<comment type="caution">
    <text evidence="6">The sequence shown here is derived from an EMBL/GenBank/DDBJ whole genome shotgun (WGS) entry which is preliminary data.</text>
</comment>
<protein>
    <recommendedName>
        <fullName evidence="5">Sigma factor-binding protein Crl</fullName>
    </recommendedName>
</protein>